<dbReference type="PANTHER" id="PTHR48069:SF3">
    <property type="entry name" value="DIHYDROFOLATE REDUCTASE"/>
    <property type="match status" value="1"/>
</dbReference>
<evidence type="ECO:0000256" key="1">
    <source>
        <dbReference type="ARBA" id="ARBA00004903"/>
    </source>
</evidence>
<keyword evidence="6 8" id="KW-0560">Oxidoreductase</keyword>
<feature type="domain" description="DHFR" evidence="10">
    <location>
        <begin position="2"/>
        <end position="166"/>
    </location>
</feature>
<evidence type="ECO:0000313" key="11">
    <source>
        <dbReference type="EMBL" id="EXJ10554.1"/>
    </source>
</evidence>
<comment type="similarity">
    <text evidence="2 8 9">Belongs to the dihydrofolate reductase family.</text>
</comment>
<dbReference type="PATRIC" id="fig|1229521.3.peg.2651"/>
<evidence type="ECO:0000259" key="10">
    <source>
        <dbReference type="PROSITE" id="PS51330"/>
    </source>
</evidence>
<dbReference type="GO" id="GO:0006730">
    <property type="term" value="P:one-carbon metabolic process"/>
    <property type="evidence" value="ECO:0007669"/>
    <property type="project" value="UniProtKB-KW"/>
</dbReference>
<dbReference type="CDD" id="cd00209">
    <property type="entry name" value="DHFR"/>
    <property type="match status" value="1"/>
</dbReference>
<evidence type="ECO:0000313" key="12">
    <source>
        <dbReference type="Proteomes" id="UP000019464"/>
    </source>
</evidence>
<keyword evidence="12" id="KW-1185">Reference proteome</keyword>
<dbReference type="OrthoDB" id="9804315at2"/>
<dbReference type="InterPro" id="IPR001796">
    <property type="entry name" value="DHFR_dom"/>
</dbReference>
<evidence type="ECO:0000256" key="3">
    <source>
        <dbReference type="ARBA" id="ARBA00012856"/>
    </source>
</evidence>
<reference evidence="11 12" key="2">
    <citation type="journal article" date="2015" name="Syst. Appl. Microbiol.">
        <title>Nitrincola nitratireducens sp. nov. isolated from a haloalkaline crater lake.</title>
        <authorList>
            <person name="Singh A."/>
            <person name="Vaidya B."/>
            <person name="Tanuku N.R."/>
            <person name="Pinnaka A.K."/>
        </authorList>
    </citation>
    <scope>NUCLEOTIDE SEQUENCE [LARGE SCALE GENOMIC DNA]</scope>
    <source>
        <strain evidence="11 12">AK23</strain>
    </source>
</reference>
<dbReference type="InterPro" id="IPR017925">
    <property type="entry name" value="DHFR_CS"/>
</dbReference>
<dbReference type="AlphaFoldDB" id="W9UTY1"/>
<protein>
    <recommendedName>
        <fullName evidence="3 8">Dihydrofolate reductase</fullName>
        <ecNumber evidence="3 8">1.5.1.3</ecNumber>
    </recommendedName>
</protein>
<dbReference type="PROSITE" id="PS51330">
    <property type="entry name" value="DHFR_2"/>
    <property type="match status" value="1"/>
</dbReference>
<dbReference type="Proteomes" id="UP000019464">
    <property type="component" value="Unassembled WGS sequence"/>
</dbReference>
<dbReference type="PROSITE" id="PS00075">
    <property type="entry name" value="DHFR_1"/>
    <property type="match status" value="1"/>
</dbReference>
<dbReference type="GO" id="GO:0004146">
    <property type="term" value="F:dihydrofolate reductase activity"/>
    <property type="evidence" value="ECO:0007669"/>
    <property type="project" value="UniProtKB-EC"/>
</dbReference>
<dbReference type="UniPathway" id="UPA00077">
    <property type="reaction ID" value="UER00158"/>
</dbReference>
<dbReference type="RefSeq" id="WP_036511912.1">
    <property type="nucleotide sequence ID" value="NZ_AONB01000013.1"/>
</dbReference>
<evidence type="ECO:0000256" key="2">
    <source>
        <dbReference type="ARBA" id="ARBA00009539"/>
    </source>
</evidence>
<dbReference type="InterPro" id="IPR012259">
    <property type="entry name" value="DHFR"/>
</dbReference>
<dbReference type="PANTHER" id="PTHR48069">
    <property type="entry name" value="DIHYDROFOLATE REDUCTASE"/>
    <property type="match status" value="1"/>
</dbReference>
<keyword evidence="4 8" id="KW-0554">One-carbon metabolism</keyword>
<dbReference type="PRINTS" id="PR00070">
    <property type="entry name" value="DHFR"/>
</dbReference>
<dbReference type="PIRSF" id="PIRSF000194">
    <property type="entry name" value="DHFR"/>
    <property type="match status" value="1"/>
</dbReference>
<dbReference type="GO" id="GO:0005829">
    <property type="term" value="C:cytosol"/>
    <property type="evidence" value="ECO:0007669"/>
    <property type="project" value="TreeGrafter"/>
</dbReference>
<dbReference type="STRING" id="1229521.D791_02619"/>
<dbReference type="InterPro" id="IPR024072">
    <property type="entry name" value="DHFR-like_dom_sf"/>
</dbReference>
<comment type="catalytic activity">
    <reaction evidence="8">
        <text>(6S)-5,6,7,8-tetrahydrofolate + NADP(+) = 7,8-dihydrofolate + NADPH + H(+)</text>
        <dbReference type="Rhea" id="RHEA:15009"/>
        <dbReference type="ChEBI" id="CHEBI:15378"/>
        <dbReference type="ChEBI" id="CHEBI:57451"/>
        <dbReference type="ChEBI" id="CHEBI:57453"/>
        <dbReference type="ChEBI" id="CHEBI:57783"/>
        <dbReference type="ChEBI" id="CHEBI:58349"/>
        <dbReference type="EC" id="1.5.1.3"/>
    </reaction>
</comment>
<dbReference type="SUPFAM" id="SSF53597">
    <property type="entry name" value="Dihydrofolate reductase-like"/>
    <property type="match status" value="1"/>
</dbReference>
<name>W9UTY1_9GAMM</name>
<evidence type="ECO:0000256" key="9">
    <source>
        <dbReference type="RuleBase" id="RU004474"/>
    </source>
</evidence>
<evidence type="ECO:0000256" key="8">
    <source>
        <dbReference type="PIRNR" id="PIRNR000194"/>
    </source>
</evidence>
<keyword evidence="5 8" id="KW-0521">NADP</keyword>
<gene>
    <name evidence="11" type="primary">dfrA</name>
    <name evidence="11" type="ORF">D791_02619</name>
</gene>
<proteinExistence type="inferred from homology"/>
<evidence type="ECO:0000256" key="4">
    <source>
        <dbReference type="ARBA" id="ARBA00022563"/>
    </source>
</evidence>
<dbReference type="EC" id="1.5.1.3" evidence="3 8"/>
<dbReference type="GO" id="GO:0070401">
    <property type="term" value="F:NADP+ binding"/>
    <property type="evidence" value="ECO:0007669"/>
    <property type="project" value="UniProtKB-ARBA"/>
</dbReference>
<sequence>MRLSIIVAQSTNRVIGRQNKLPWYLPEDLKYFKRITQGKPIIMGRKTYESIGRPLPGRLNIVITRSPTYQPPGVKVVNSLEAAIELAEHQALIDGVDEALIIGGAEIYQQAMSLAERLYLTQVHAEIEGDAYFPEIHVQKWQQVLKEDFNAIEPNPYPYSFIVYQASSE</sequence>
<evidence type="ECO:0000256" key="5">
    <source>
        <dbReference type="ARBA" id="ARBA00022857"/>
    </source>
</evidence>
<reference evidence="12" key="1">
    <citation type="submission" date="2012-11" db="EMBL/GenBank/DDBJ databases">
        <authorList>
            <person name="Singh A."/>
            <person name="Pinnaka A.K."/>
            <person name="Vaidya B."/>
        </authorList>
    </citation>
    <scope>NUCLEOTIDE SEQUENCE [LARGE SCALE GENOMIC DNA]</scope>
    <source>
        <strain evidence="12">AK23</strain>
    </source>
</reference>
<comment type="pathway">
    <text evidence="1 8">Cofactor biosynthesis; tetrahydrofolate biosynthesis; 5,6,7,8-tetrahydrofolate from 7,8-dihydrofolate: step 1/1.</text>
</comment>
<dbReference type="GO" id="GO:0046452">
    <property type="term" value="P:dihydrofolate metabolic process"/>
    <property type="evidence" value="ECO:0007669"/>
    <property type="project" value="TreeGrafter"/>
</dbReference>
<dbReference type="Gene3D" id="3.40.430.10">
    <property type="entry name" value="Dihydrofolate Reductase, subunit A"/>
    <property type="match status" value="1"/>
</dbReference>
<evidence type="ECO:0000256" key="7">
    <source>
        <dbReference type="ARBA" id="ARBA00025067"/>
    </source>
</evidence>
<comment type="function">
    <text evidence="7 8">Key enzyme in folate metabolism. Catalyzes an essential reaction for de novo glycine and purine synthesis, and for DNA precursor synthesis.</text>
</comment>
<comment type="caution">
    <text evidence="11">The sequence shown here is derived from an EMBL/GenBank/DDBJ whole genome shotgun (WGS) entry which is preliminary data.</text>
</comment>
<dbReference type="GO" id="GO:0046654">
    <property type="term" value="P:tetrahydrofolate biosynthetic process"/>
    <property type="evidence" value="ECO:0007669"/>
    <property type="project" value="UniProtKB-UniPathway"/>
</dbReference>
<organism evidence="11 12">
    <name type="scientific">Nitrincola nitratireducens</name>
    <dbReference type="NCBI Taxonomy" id="1229521"/>
    <lineage>
        <taxon>Bacteria</taxon>
        <taxon>Pseudomonadati</taxon>
        <taxon>Pseudomonadota</taxon>
        <taxon>Gammaproteobacteria</taxon>
        <taxon>Oceanospirillales</taxon>
        <taxon>Oceanospirillaceae</taxon>
        <taxon>Nitrincola</taxon>
    </lineage>
</organism>
<dbReference type="Pfam" id="PF00186">
    <property type="entry name" value="DHFR_1"/>
    <property type="match status" value="1"/>
</dbReference>
<dbReference type="EMBL" id="AONB01000013">
    <property type="protein sequence ID" value="EXJ10554.1"/>
    <property type="molecule type" value="Genomic_DNA"/>
</dbReference>
<dbReference type="GO" id="GO:0046655">
    <property type="term" value="P:folic acid metabolic process"/>
    <property type="evidence" value="ECO:0007669"/>
    <property type="project" value="TreeGrafter"/>
</dbReference>
<accession>W9UTY1</accession>
<evidence type="ECO:0000256" key="6">
    <source>
        <dbReference type="ARBA" id="ARBA00023002"/>
    </source>
</evidence>
<dbReference type="FunFam" id="3.40.430.10:FF:000001">
    <property type="entry name" value="Dihydrofolate reductase"/>
    <property type="match status" value="1"/>
</dbReference>